<name>A0A345C2X5_9BACI</name>
<dbReference type="GO" id="GO:0003677">
    <property type="term" value="F:DNA binding"/>
    <property type="evidence" value="ECO:0007669"/>
    <property type="project" value="InterPro"/>
</dbReference>
<dbReference type="Pfam" id="PF03749">
    <property type="entry name" value="SfsA"/>
    <property type="match status" value="1"/>
</dbReference>
<dbReference type="RefSeq" id="WP_114375488.1">
    <property type="nucleotide sequence ID" value="NZ_CP031092.1"/>
</dbReference>
<dbReference type="Gene3D" id="2.40.50.580">
    <property type="match status" value="1"/>
</dbReference>
<dbReference type="OrthoDB" id="9802365at2"/>
<dbReference type="InterPro" id="IPR041465">
    <property type="entry name" value="SfsA_N"/>
</dbReference>
<comment type="similarity">
    <text evidence="1">Belongs to the SfsA family.</text>
</comment>
<reference evidence="4 5" key="1">
    <citation type="journal article" date="2018" name="J. Microbiol.">
        <title>Salicibibacter kimchii gen. nov., sp. nov., a moderately halophilic and alkalitolerant bacterium in the family Bacillaceae, isolated from kimchi.</title>
        <authorList>
            <person name="Jang J.Y."/>
            <person name="Oh Y.J."/>
            <person name="Lim S.K."/>
            <person name="Park H.K."/>
            <person name="Lee C."/>
            <person name="Kim J.Y."/>
            <person name="Lee M.A."/>
            <person name="Choi H.J."/>
        </authorList>
    </citation>
    <scope>NUCLEOTIDE SEQUENCE [LARGE SCALE GENOMIC DNA]</scope>
    <source>
        <strain evidence="4 5">NKC1-1</strain>
    </source>
</reference>
<dbReference type="Gene3D" id="3.40.1350.60">
    <property type="match status" value="1"/>
</dbReference>
<dbReference type="CDD" id="cd22359">
    <property type="entry name" value="SfsA-like_bacterial"/>
    <property type="match status" value="1"/>
</dbReference>
<proteinExistence type="inferred from homology"/>
<dbReference type="Pfam" id="PF17746">
    <property type="entry name" value="SfsA_N"/>
    <property type="match status" value="1"/>
</dbReference>
<evidence type="ECO:0000259" key="2">
    <source>
        <dbReference type="Pfam" id="PF03749"/>
    </source>
</evidence>
<dbReference type="Proteomes" id="UP000252100">
    <property type="component" value="Chromosome"/>
</dbReference>
<evidence type="ECO:0000256" key="1">
    <source>
        <dbReference type="HAMAP-Rule" id="MF_00095"/>
    </source>
</evidence>
<feature type="domain" description="Sugar fermentation stimulation protein C-terminal" evidence="2">
    <location>
        <begin position="87"/>
        <end position="221"/>
    </location>
</feature>
<dbReference type="InterPro" id="IPR040452">
    <property type="entry name" value="SfsA_C"/>
</dbReference>
<dbReference type="EMBL" id="CP031092">
    <property type="protein sequence ID" value="AXF57556.1"/>
    <property type="molecule type" value="Genomic_DNA"/>
</dbReference>
<dbReference type="PANTHER" id="PTHR30545">
    <property type="entry name" value="SUGAR FERMENTATION STIMULATION PROTEIN A"/>
    <property type="match status" value="1"/>
</dbReference>
<dbReference type="InterPro" id="IPR005224">
    <property type="entry name" value="SfsA"/>
</dbReference>
<keyword evidence="5" id="KW-1185">Reference proteome</keyword>
<accession>A0A345C2X5</accession>
<dbReference type="HAMAP" id="MF_00095">
    <property type="entry name" value="SfsA"/>
    <property type="match status" value="1"/>
</dbReference>
<dbReference type="KEGG" id="rue:DT065_17235"/>
<feature type="domain" description="SfsA N-terminal OB" evidence="3">
    <location>
        <begin position="15"/>
        <end position="76"/>
    </location>
</feature>
<dbReference type="NCBIfam" id="TIGR00230">
    <property type="entry name" value="sfsA"/>
    <property type="match status" value="1"/>
</dbReference>
<evidence type="ECO:0000313" key="4">
    <source>
        <dbReference type="EMBL" id="AXF57556.1"/>
    </source>
</evidence>
<protein>
    <recommendedName>
        <fullName evidence="1">Sugar fermentation stimulation protein homolog</fullName>
    </recommendedName>
</protein>
<evidence type="ECO:0000313" key="5">
    <source>
        <dbReference type="Proteomes" id="UP000252100"/>
    </source>
</evidence>
<sequence length="238" mass="26745">MFMPYRSHLYKAAFLERPNRFIIRARKEDGETVTAHLPDPGRLIELLTPGRILWLRYVDQPKRKTQWSAVLCESVDSRAYVSLDTTLPNRLITQALKEKRIDSLKTYHYVRAEYSFASARWDFLLENERGPMLLEVKSVTLAVDGVAYFPDAVTARGTKHVEKLRRIQHEGTHQTAVLFVVQRDDVTSVQPATHIDPTFSSALQLAADNGVGMLAVTTDVRLGGVTLGSDIPVQLAGV</sequence>
<evidence type="ECO:0000259" key="3">
    <source>
        <dbReference type="Pfam" id="PF17746"/>
    </source>
</evidence>
<dbReference type="PANTHER" id="PTHR30545:SF2">
    <property type="entry name" value="SUGAR FERMENTATION STIMULATION PROTEIN A"/>
    <property type="match status" value="1"/>
</dbReference>
<dbReference type="AlphaFoldDB" id="A0A345C2X5"/>
<gene>
    <name evidence="1 4" type="primary">sfsA</name>
    <name evidence="4" type="ORF">DT065_17235</name>
</gene>
<organism evidence="4 5">
    <name type="scientific">Salicibibacter kimchii</name>
    <dbReference type="NCBI Taxonomy" id="2099786"/>
    <lineage>
        <taxon>Bacteria</taxon>
        <taxon>Bacillati</taxon>
        <taxon>Bacillota</taxon>
        <taxon>Bacilli</taxon>
        <taxon>Bacillales</taxon>
        <taxon>Bacillaceae</taxon>
        <taxon>Salicibibacter</taxon>
    </lineage>
</organism>